<organism evidence="1 2">
    <name type="scientific">Riccia fluitans</name>
    <dbReference type="NCBI Taxonomy" id="41844"/>
    <lineage>
        <taxon>Eukaryota</taxon>
        <taxon>Viridiplantae</taxon>
        <taxon>Streptophyta</taxon>
        <taxon>Embryophyta</taxon>
        <taxon>Marchantiophyta</taxon>
        <taxon>Marchantiopsida</taxon>
        <taxon>Marchantiidae</taxon>
        <taxon>Marchantiales</taxon>
        <taxon>Ricciaceae</taxon>
        <taxon>Riccia</taxon>
    </lineage>
</organism>
<gene>
    <name evidence="1" type="ORF">R1flu_024410</name>
</gene>
<keyword evidence="2" id="KW-1185">Reference proteome</keyword>
<name>A0ABD1XYY3_9MARC</name>
<evidence type="ECO:0000313" key="2">
    <source>
        <dbReference type="Proteomes" id="UP001605036"/>
    </source>
</evidence>
<proteinExistence type="predicted"/>
<dbReference type="AlphaFoldDB" id="A0ABD1XYY3"/>
<sequence>MARIEIAAGETNTTADIIQLQVRLRQCLQKKASSLHQGDSPEERSGKVEKLKELTAALNRTSENTEKQIANNR</sequence>
<dbReference type="Proteomes" id="UP001605036">
    <property type="component" value="Unassembled WGS sequence"/>
</dbReference>
<reference evidence="1 2" key="1">
    <citation type="submission" date="2024-09" db="EMBL/GenBank/DDBJ databases">
        <title>Chromosome-scale assembly of Riccia fluitans.</title>
        <authorList>
            <person name="Paukszto L."/>
            <person name="Sawicki J."/>
            <person name="Karawczyk K."/>
            <person name="Piernik-Szablinska J."/>
            <person name="Szczecinska M."/>
            <person name="Mazdziarz M."/>
        </authorList>
    </citation>
    <scope>NUCLEOTIDE SEQUENCE [LARGE SCALE GENOMIC DNA]</scope>
    <source>
        <strain evidence="1">Rf_01</strain>
        <tissue evidence="1">Aerial parts of the thallus</tissue>
    </source>
</reference>
<accession>A0ABD1XYY3</accession>
<dbReference type="EMBL" id="JBHFFA010000007">
    <property type="protein sequence ID" value="KAL2612718.1"/>
    <property type="molecule type" value="Genomic_DNA"/>
</dbReference>
<protein>
    <submittedName>
        <fullName evidence="1">Uncharacterized protein</fullName>
    </submittedName>
</protein>
<comment type="caution">
    <text evidence="1">The sequence shown here is derived from an EMBL/GenBank/DDBJ whole genome shotgun (WGS) entry which is preliminary data.</text>
</comment>
<evidence type="ECO:0000313" key="1">
    <source>
        <dbReference type="EMBL" id="KAL2612718.1"/>
    </source>
</evidence>